<sequence length="72" mass="8346">MNTTTKNGNTQFVYLNIPRSDWQLLKDLSKKLGWQAETSEQRLDAFVKSRPKALELSEDDIMNEVNAIRYGK</sequence>
<dbReference type="AlphaFoldDB" id="A0A432LLJ6"/>
<reference evidence="1 2" key="1">
    <citation type="submission" date="2018-12" db="EMBL/GenBank/DDBJ databases">
        <title>Genome sequencing of Prevotella sp. KCOM 3155 (= JS262).</title>
        <authorList>
            <person name="Kook J.-K."/>
            <person name="Park S.-N."/>
            <person name="Lim Y.K."/>
        </authorList>
    </citation>
    <scope>NUCLEOTIDE SEQUENCE [LARGE SCALE GENOMIC DNA]</scope>
    <source>
        <strain evidence="1 2">KCOM 3155</strain>
    </source>
</reference>
<dbReference type="Proteomes" id="UP000278983">
    <property type="component" value="Unassembled WGS sequence"/>
</dbReference>
<comment type="caution">
    <text evidence="1">The sequence shown here is derived from an EMBL/GenBank/DDBJ whole genome shotgun (WGS) entry which is preliminary data.</text>
</comment>
<evidence type="ECO:0000313" key="2">
    <source>
        <dbReference type="Proteomes" id="UP000278983"/>
    </source>
</evidence>
<gene>
    <name evidence="1" type="ORF">EHV08_07870</name>
</gene>
<evidence type="ECO:0000313" key="1">
    <source>
        <dbReference type="EMBL" id="RUL59685.1"/>
    </source>
</evidence>
<keyword evidence="2" id="KW-1185">Reference proteome</keyword>
<dbReference type="OrthoDB" id="9801621at2"/>
<organism evidence="1 2">
    <name type="scientific">Prevotella koreensis</name>
    <dbReference type="NCBI Taxonomy" id="2490854"/>
    <lineage>
        <taxon>Bacteria</taxon>
        <taxon>Pseudomonadati</taxon>
        <taxon>Bacteroidota</taxon>
        <taxon>Bacteroidia</taxon>
        <taxon>Bacteroidales</taxon>
        <taxon>Prevotellaceae</taxon>
        <taxon>Prevotella</taxon>
    </lineage>
</organism>
<proteinExistence type="predicted"/>
<name>A0A432LLJ6_9BACT</name>
<dbReference type="RefSeq" id="WP_126678790.1">
    <property type="nucleotide sequence ID" value="NZ_CAUTIM010000018.1"/>
</dbReference>
<accession>A0A432LLJ6</accession>
<dbReference type="EMBL" id="RYYU01000001">
    <property type="protein sequence ID" value="RUL59685.1"/>
    <property type="molecule type" value="Genomic_DNA"/>
</dbReference>
<protein>
    <submittedName>
        <fullName evidence="1">Uncharacterized protein</fullName>
    </submittedName>
</protein>